<comment type="caution">
    <text evidence="2">The sequence shown here is derived from an EMBL/GenBank/DDBJ whole genome shotgun (WGS) entry which is preliminary data.</text>
</comment>
<evidence type="ECO:0000256" key="1">
    <source>
        <dbReference type="SAM" id="MobiDB-lite"/>
    </source>
</evidence>
<proteinExistence type="predicted"/>
<dbReference type="GeneID" id="30021437"/>
<feature type="compositionally biased region" description="Basic and acidic residues" evidence="1">
    <location>
        <begin position="1"/>
        <end position="11"/>
    </location>
</feature>
<name>A0A167V1V6_CORFA</name>
<dbReference type="OrthoDB" id="4868522at2759"/>
<keyword evidence="3" id="KW-1185">Reference proteome</keyword>
<organism evidence="2 3">
    <name type="scientific">Cordyceps fumosorosea (strain ARSEF 2679)</name>
    <name type="common">Isaria fumosorosea</name>
    <dbReference type="NCBI Taxonomy" id="1081104"/>
    <lineage>
        <taxon>Eukaryota</taxon>
        <taxon>Fungi</taxon>
        <taxon>Dikarya</taxon>
        <taxon>Ascomycota</taxon>
        <taxon>Pezizomycotina</taxon>
        <taxon>Sordariomycetes</taxon>
        <taxon>Hypocreomycetidae</taxon>
        <taxon>Hypocreales</taxon>
        <taxon>Cordycipitaceae</taxon>
        <taxon>Cordyceps</taxon>
    </lineage>
</organism>
<gene>
    <name evidence="2" type="ORF">ISF_05145</name>
</gene>
<accession>A0A167V1V6</accession>
<feature type="compositionally biased region" description="Pro residues" evidence="1">
    <location>
        <begin position="58"/>
        <end position="67"/>
    </location>
</feature>
<evidence type="ECO:0000313" key="2">
    <source>
        <dbReference type="EMBL" id="OAA62136.1"/>
    </source>
</evidence>
<protein>
    <submittedName>
        <fullName evidence="2">Uncharacterized protein</fullName>
    </submittedName>
</protein>
<reference evidence="2 3" key="1">
    <citation type="journal article" date="2016" name="Genome Biol. Evol.">
        <title>Divergent and convergent evolution of fungal pathogenicity.</title>
        <authorList>
            <person name="Shang Y."/>
            <person name="Xiao G."/>
            <person name="Zheng P."/>
            <person name="Cen K."/>
            <person name="Zhan S."/>
            <person name="Wang C."/>
        </authorList>
    </citation>
    <scope>NUCLEOTIDE SEQUENCE [LARGE SCALE GENOMIC DNA]</scope>
    <source>
        <strain evidence="2 3">ARSEF 2679</strain>
    </source>
</reference>
<dbReference type="AlphaFoldDB" id="A0A167V1V6"/>
<dbReference type="RefSeq" id="XP_018703886.1">
    <property type="nucleotide sequence ID" value="XM_018848750.1"/>
</dbReference>
<dbReference type="Proteomes" id="UP000076744">
    <property type="component" value="Unassembled WGS sequence"/>
</dbReference>
<sequence length="131" mass="14194">MARAGKLDEGGSARGLGIVNVPLPHHLSSSDHRGRYPTPPPPAAIAGIESKRAVRPSPESPPPPMLPVPARVSHAIPDTPSLEAAAAAPARTRSRRKTLLQRIEGWWDLGLLERRQTLLRSRSKTMAEQKL</sequence>
<evidence type="ECO:0000313" key="3">
    <source>
        <dbReference type="Proteomes" id="UP000076744"/>
    </source>
</evidence>
<dbReference type="EMBL" id="AZHB01000012">
    <property type="protein sequence ID" value="OAA62136.1"/>
    <property type="molecule type" value="Genomic_DNA"/>
</dbReference>
<feature type="region of interest" description="Disordered" evidence="1">
    <location>
        <begin position="1"/>
        <end position="73"/>
    </location>
</feature>